<reference evidence="2" key="1">
    <citation type="submission" date="2007-04" db="EMBL/GenBank/DDBJ databases">
        <title>Annotation of Pediculus humanus corporis strain USDA.</title>
        <authorList>
            <person name="Kirkness E."/>
            <person name="Hannick L."/>
            <person name="Hass B."/>
            <person name="Bruggner R."/>
            <person name="Lawson D."/>
            <person name="Bidwell S."/>
            <person name="Joardar V."/>
            <person name="Caler E."/>
            <person name="Walenz B."/>
            <person name="Inman J."/>
            <person name="Schobel S."/>
            <person name="Galinsky K."/>
            <person name="Amedeo P."/>
            <person name="Strausberg R."/>
        </authorList>
    </citation>
    <scope>NUCLEOTIDE SEQUENCE</scope>
    <source>
        <strain evidence="2">USDA</strain>
    </source>
</reference>
<sequence>MIPLLENEDLACFYVTKHSPWKGKYKRVFSVGSFGVTTYNPSSLEVTNKWLYSELVDIQPASSANRTEFILTFKKDKKIDSMRFSTECRSSLLTSVLACKYMFSDKPKDILKCQSYKHHWSDTKLPVVLEVTASSLNQLDPATNVVLASYSYIDIKGFSEVKDYPGGFVIICEEFSRMHLFSCDNLIELKSKILESASNIGVTIRVIKEPVTIQEFNNQRLGNYSGDEHITSISEFSVHKISHRHQDAQRRILCLTESCILERDPQTYSVCTLRPLSDVFALIRNKDNPQLFSIEYVNGDSRNYTTSDRDSLLATLLDAVRGSGNHDVHVKMQSTSRGKRWGPLIQPLEQEVESLHLKFFQQRPGNRSLNEIIDRFNANVPYSGLIHSVTQEGIFAENKEKLINNAIQALSNEDSEATNCSNKELEAQFHALRRLFASKIGFTAFTVMQGLKENIGKKVISALRRNDDNVTHAAIDMICCLMHPMHYDYEIRQEQINKASILSNKVFLSKLLDMWITHINRGTAALVVSSLLDFLTFALCIPYSETTDGKDFDNLLRMVAERGRPIFKLFQHTSLAVVKGAGLVMRALIEEGESSIALKMQNLALSEGALPKHLLTSLFTQGSDSRLLAHRKLSRHLVGLWVNDHSISMALLKPSRPIILFKLNRKSTRICS</sequence>
<evidence type="ECO:0000313" key="2">
    <source>
        <dbReference type="EMBL" id="EEB15637.1"/>
    </source>
</evidence>
<feature type="domain" description="DnaJ homologue subfamily C GRV2/DNAJC13 N-terminal" evidence="1">
    <location>
        <begin position="12"/>
        <end position="660"/>
    </location>
</feature>
<dbReference type="GO" id="GO:0006898">
    <property type="term" value="P:receptor-mediated endocytosis"/>
    <property type="evidence" value="ECO:0007669"/>
    <property type="project" value="TreeGrafter"/>
</dbReference>
<dbReference type="OrthoDB" id="69656at2759"/>
<dbReference type="EnsemblMetazoa" id="PHUM378010-RA">
    <property type="protein sequence ID" value="PHUM378010-PA"/>
    <property type="gene ID" value="PHUM378010"/>
</dbReference>
<dbReference type="CTD" id="8240276"/>
<dbReference type="Proteomes" id="UP000009046">
    <property type="component" value="Unassembled WGS sequence"/>
</dbReference>
<dbReference type="GO" id="GO:0010008">
    <property type="term" value="C:endosome membrane"/>
    <property type="evidence" value="ECO:0007669"/>
    <property type="project" value="TreeGrafter"/>
</dbReference>
<accession>E0VQI1</accession>
<dbReference type="EMBL" id="DS235430">
    <property type="protein sequence ID" value="EEB15637.1"/>
    <property type="molecule type" value="Genomic_DNA"/>
</dbReference>
<dbReference type="InterPro" id="IPR045802">
    <property type="entry name" value="GRV2/DNAJC13_N"/>
</dbReference>
<dbReference type="PANTHER" id="PTHR36983:SF2">
    <property type="entry name" value="DNAJ HOMOLOG SUBFAMILY C MEMBER 13"/>
    <property type="match status" value="1"/>
</dbReference>
<protein>
    <recommendedName>
        <fullName evidence="1">DnaJ homologue subfamily C GRV2/DNAJC13 N-terminal domain-containing protein</fullName>
    </recommendedName>
</protein>
<dbReference type="GO" id="GO:0007032">
    <property type="term" value="P:endosome organization"/>
    <property type="evidence" value="ECO:0007669"/>
    <property type="project" value="InterPro"/>
</dbReference>
<dbReference type="KEGG" id="phu:Phum_PHUM378010"/>
<dbReference type="GO" id="GO:2000641">
    <property type="term" value="P:regulation of early endosome to late endosome transport"/>
    <property type="evidence" value="ECO:0007669"/>
    <property type="project" value="InterPro"/>
</dbReference>
<dbReference type="EMBL" id="AAZO01004421">
    <property type="status" value="NOT_ANNOTATED_CDS"/>
    <property type="molecule type" value="Genomic_DNA"/>
</dbReference>
<evidence type="ECO:0000313" key="3">
    <source>
        <dbReference type="EnsemblMetazoa" id="PHUM378010-PA"/>
    </source>
</evidence>
<evidence type="ECO:0000259" key="1">
    <source>
        <dbReference type="Pfam" id="PF19432"/>
    </source>
</evidence>
<dbReference type="VEuPathDB" id="VectorBase:PHUM378010"/>
<gene>
    <name evidence="3" type="primary">8240276</name>
    <name evidence="2" type="ORF">Phum_PHUM378010</name>
</gene>
<keyword evidence="4" id="KW-1185">Reference proteome</keyword>
<dbReference type="AlphaFoldDB" id="E0VQI1"/>
<dbReference type="GeneID" id="8240276"/>
<evidence type="ECO:0000313" key="4">
    <source>
        <dbReference type="Proteomes" id="UP000009046"/>
    </source>
</evidence>
<reference evidence="3" key="3">
    <citation type="submission" date="2020-05" db="UniProtKB">
        <authorList>
            <consortium name="EnsemblMetazoa"/>
        </authorList>
    </citation>
    <scope>IDENTIFICATION</scope>
    <source>
        <strain evidence="3">USDA</strain>
    </source>
</reference>
<name>E0VQI1_PEDHC</name>
<dbReference type="RefSeq" id="XP_002428375.1">
    <property type="nucleotide sequence ID" value="XM_002428330.1"/>
</dbReference>
<dbReference type="Pfam" id="PF19432">
    <property type="entry name" value="RME-8_N"/>
    <property type="match status" value="1"/>
</dbReference>
<dbReference type="PANTHER" id="PTHR36983">
    <property type="entry name" value="DNAJ HOMOLOG SUBFAMILY C MEMBER 13"/>
    <property type="match status" value="1"/>
</dbReference>
<dbReference type="eggNOG" id="KOG1789">
    <property type="taxonomic scope" value="Eukaryota"/>
</dbReference>
<dbReference type="OMA" id="WITHINR"/>
<dbReference type="HOGENOM" id="CLU_386664_0_0_1"/>
<organism>
    <name type="scientific">Pediculus humanus subsp. corporis</name>
    <name type="common">Body louse</name>
    <dbReference type="NCBI Taxonomy" id="121224"/>
    <lineage>
        <taxon>Eukaryota</taxon>
        <taxon>Metazoa</taxon>
        <taxon>Ecdysozoa</taxon>
        <taxon>Arthropoda</taxon>
        <taxon>Hexapoda</taxon>
        <taxon>Insecta</taxon>
        <taxon>Pterygota</taxon>
        <taxon>Neoptera</taxon>
        <taxon>Paraneoptera</taxon>
        <taxon>Psocodea</taxon>
        <taxon>Troctomorpha</taxon>
        <taxon>Phthiraptera</taxon>
        <taxon>Anoplura</taxon>
        <taxon>Pediculidae</taxon>
        <taxon>Pediculus</taxon>
    </lineage>
</organism>
<dbReference type="InterPro" id="IPR044978">
    <property type="entry name" value="GRV2/DNAJC13"/>
</dbReference>
<proteinExistence type="predicted"/>
<reference evidence="2" key="2">
    <citation type="submission" date="2007-04" db="EMBL/GenBank/DDBJ databases">
        <title>The genome of the human body louse.</title>
        <authorList>
            <consortium name="The Human Body Louse Genome Consortium"/>
            <person name="Kirkness E."/>
            <person name="Walenz B."/>
            <person name="Hass B."/>
            <person name="Bruggner R."/>
            <person name="Strausberg R."/>
        </authorList>
    </citation>
    <scope>NUCLEOTIDE SEQUENCE</scope>
    <source>
        <strain evidence="2">USDA</strain>
    </source>
</reference>
<dbReference type="STRING" id="121224.E0VQI1"/>
<dbReference type="InParanoid" id="E0VQI1"/>